<dbReference type="AlphaFoldDB" id="A0A3P6M724"/>
<organism evidence="2 3">
    <name type="scientific">Shigella dysenteriae</name>
    <dbReference type="NCBI Taxonomy" id="622"/>
    <lineage>
        <taxon>Bacteria</taxon>
        <taxon>Pseudomonadati</taxon>
        <taxon>Pseudomonadota</taxon>
        <taxon>Gammaproteobacteria</taxon>
        <taxon>Enterobacterales</taxon>
        <taxon>Enterobacteriaceae</taxon>
        <taxon>Shigella</taxon>
    </lineage>
</organism>
<evidence type="ECO:0000313" key="2">
    <source>
        <dbReference type="EMBL" id="VDG94243.1"/>
    </source>
</evidence>
<evidence type="ECO:0000256" key="1">
    <source>
        <dbReference type="SAM" id="Phobius"/>
    </source>
</evidence>
<evidence type="ECO:0000313" key="3">
    <source>
        <dbReference type="Proteomes" id="UP000274225"/>
    </source>
</evidence>
<keyword evidence="1" id="KW-1133">Transmembrane helix</keyword>
<sequence>MIGQFLSATEILAKNYVRNKMVKNPFYSNLKWNFIEKNIIRLTSSPVKSVLCISAFSFVLLYVGYLNELFIKNNLLHYFPFRHSLTEWQTTILSGR</sequence>
<name>A0A3P6M724_SHIDY</name>
<dbReference type="EMBL" id="UYIT01000006">
    <property type="protein sequence ID" value="VDG94243.1"/>
    <property type="molecule type" value="Genomic_DNA"/>
</dbReference>
<dbReference type="Proteomes" id="UP000274225">
    <property type="component" value="Unassembled WGS sequence"/>
</dbReference>
<feature type="transmembrane region" description="Helical" evidence="1">
    <location>
        <begin position="47"/>
        <end position="65"/>
    </location>
</feature>
<reference evidence="2 3" key="1">
    <citation type="submission" date="2018-11" db="EMBL/GenBank/DDBJ databases">
        <authorList>
            <consortium name="Pathogen Informatics"/>
        </authorList>
    </citation>
    <scope>NUCLEOTIDE SEQUENCE [LARGE SCALE GENOMIC DNA]</scope>
    <source>
        <strain evidence="2 3">NCTC11868</strain>
    </source>
</reference>
<accession>A0A3P6M724</accession>
<dbReference type="RefSeq" id="WP_241525420.1">
    <property type="nucleotide sequence ID" value="NZ_CP026805.1"/>
</dbReference>
<gene>
    <name evidence="2" type="ORF">NCTC11868_04177</name>
</gene>
<keyword evidence="1" id="KW-0812">Transmembrane</keyword>
<keyword evidence="1" id="KW-0472">Membrane</keyword>
<protein>
    <submittedName>
        <fullName evidence="2">Uncharacterized protein</fullName>
    </submittedName>
</protein>
<proteinExistence type="predicted"/>